<accession>K6ZT10</accession>
<name>K6ZT10_9ALTE</name>
<gene>
    <name evidence="1" type="ORF">C427_0924</name>
</gene>
<dbReference type="AlphaFoldDB" id="K6ZT10"/>
<dbReference type="Proteomes" id="UP000011864">
    <property type="component" value="Chromosome"/>
</dbReference>
<evidence type="ECO:0000313" key="1">
    <source>
        <dbReference type="EMBL" id="AGH43033.1"/>
    </source>
</evidence>
<dbReference type="KEGG" id="gps:C427_0924"/>
<dbReference type="PATRIC" id="fig|1129794.4.peg.910"/>
<keyword evidence="2" id="KW-1185">Reference proteome</keyword>
<protein>
    <submittedName>
        <fullName evidence="1">Uncharacterized protein</fullName>
    </submittedName>
</protein>
<sequence length="37" mass="4389">MSFKNIYKHKLLNDKKWAAGKDELLTAFMYKPESENV</sequence>
<proteinExistence type="predicted"/>
<dbReference type="HOGENOM" id="CLU_3346915_0_0_6"/>
<dbReference type="EMBL" id="CP003837">
    <property type="protein sequence ID" value="AGH43033.1"/>
    <property type="molecule type" value="Genomic_DNA"/>
</dbReference>
<reference evidence="1 2" key="1">
    <citation type="journal article" date="2013" name="Genome Announc.">
        <title>Complete Genome Sequence of Glaciecola psychrophila Strain 170T.</title>
        <authorList>
            <person name="Yin J."/>
            <person name="Chen J."/>
            <person name="Liu G."/>
            <person name="Yu Y."/>
            <person name="Song L."/>
            <person name="Wang X."/>
            <person name="Qu X."/>
        </authorList>
    </citation>
    <scope>NUCLEOTIDE SEQUENCE [LARGE SCALE GENOMIC DNA]</scope>
    <source>
        <strain evidence="1 2">170</strain>
    </source>
</reference>
<evidence type="ECO:0000313" key="2">
    <source>
        <dbReference type="Proteomes" id="UP000011864"/>
    </source>
</evidence>
<organism evidence="1 2">
    <name type="scientific">Paraglaciecola psychrophila 170</name>
    <dbReference type="NCBI Taxonomy" id="1129794"/>
    <lineage>
        <taxon>Bacteria</taxon>
        <taxon>Pseudomonadati</taxon>
        <taxon>Pseudomonadota</taxon>
        <taxon>Gammaproteobacteria</taxon>
        <taxon>Alteromonadales</taxon>
        <taxon>Alteromonadaceae</taxon>
        <taxon>Paraglaciecola</taxon>
    </lineage>
</organism>